<dbReference type="InterPro" id="IPR043743">
    <property type="entry name" value="DUF5688"/>
</dbReference>
<dbReference type="Pfam" id="PF18941">
    <property type="entry name" value="DUF5688"/>
    <property type="match status" value="1"/>
</dbReference>
<comment type="caution">
    <text evidence="1">The sequence shown here is derived from an EMBL/GenBank/DDBJ whole genome shotgun (WGS) entry which is preliminary data.</text>
</comment>
<evidence type="ECO:0000313" key="2">
    <source>
        <dbReference type="Proteomes" id="UP000647235"/>
    </source>
</evidence>
<accession>A0ABR7EY52</accession>
<dbReference type="Proteomes" id="UP000647235">
    <property type="component" value="Unassembled WGS sequence"/>
</dbReference>
<organism evidence="1 2">
    <name type="scientific">Dorea hominis</name>
    <dbReference type="NCBI Taxonomy" id="2763040"/>
    <lineage>
        <taxon>Bacteria</taxon>
        <taxon>Bacillati</taxon>
        <taxon>Bacillota</taxon>
        <taxon>Clostridia</taxon>
        <taxon>Lachnospirales</taxon>
        <taxon>Lachnospiraceae</taxon>
        <taxon>Dorea</taxon>
    </lineage>
</organism>
<name>A0ABR7EY52_9FIRM</name>
<reference evidence="1 2" key="1">
    <citation type="submission" date="2020-08" db="EMBL/GenBank/DDBJ databases">
        <title>Genome public.</title>
        <authorList>
            <person name="Liu C."/>
            <person name="Sun Q."/>
        </authorList>
    </citation>
    <scope>NUCLEOTIDE SEQUENCE [LARGE SCALE GENOMIC DNA]</scope>
    <source>
        <strain evidence="1 2">NSJ-36</strain>
    </source>
</reference>
<dbReference type="RefSeq" id="WP_117538452.1">
    <property type="nucleotide sequence ID" value="NZ_JACOOY010000022.1"/>
</dbReference>
<dbReference type="EMBL" id="JACOOY010000022">
    <property type="protein sequence ID" value="MBC5666223.1"/>
    <property type="molecule type" value="Genomic_DNA"/>
</dbReference>
<evidence type="ECO:0000313" key="1">
    <source>
        <dbReference type="EMBL" id="MBC5666223.1"/>
    </source>
</evidence>
<keyword evidence="2" id="KW-1185">Reference proteome</keyword>
<evidence type="ECO:0008006" key="3">
    <source>
        <dbReference type="Google" id="ProtNLM"/>
    </source>
</evidence>
<proteinExistence type="predicted"/>
<gene>
    <name evidence="1" type="ORF">H8S07_13380</name>
</gene>
<protein>
    <recommendedName>
        <fullName evidence="3">DUF1444 family protein</fullName>
    </recommendedName>
</protein>
<sequence length="263" mass="30378">MTREMLKEELGKRGLKFIEKEVVKNGEMLHAFEFETKEKDGYGVAVLLYPDELIAIAEMRGDKMDRVVDEIIEAVSDENIPKEISSFLNKEDILKHLYIEVEKVNNNALDEIRRKCEYCEEIESFLVRRVVENDSLYMETKLKRGMLEQFKIDEEMAWKMAEKNTFAEGQILKVSFGDNTMLVATNEHGNKGAVQFLNKEMMNEIKKEYAVENLVILPSSIHECIVVPKTEDTDLGDLSRMVRDVNVSTVAEREQLANRAFII</sequence>